<dbReference type="InterPro" id="IPR027417">
    <property type="entry name" value="P-loop_NTPase"/>
</dbReference>
<dbReference type="InterPro" id="IPR049428">
    <property type="entry name" value="RecA-like_N"/>
</dbReference>
<evidence type="ECO:0000313" key="7">
    <source>
        <dbReference type="EMBL" id="AKU44341.1"/>
    </source>
</evidence>
<dbReference type="PROSITE" id="PS50162">
    <property type="entry name" value="RECA_2"/>
    <property type="match status" value="1"/>
</dbReference>
<keyword evidence="4" id="KW-0233">DNA recombination</keyword>
<feature type="compositionally biased region" description="Acidic residues" evidence="5">
    <location>
        <begin position="362"/>
        <end position="385"/>
    </location>
</feature>
<feature type="domain" description="RecA family profile 1" evidence="6">
    <location>
        <begin position="30"/>
        <end position="198"/>
    </location>
</feature>
<feature type="region of interest" description="Disordered" evidence="5">
    <location>
        <begin position="350"/>
        <end position="385"/>
    </location>
</feature>
<accession>A0A0K1LP36</accession>
<evidence type="ECO:0000256" key="2">
    <source>
        <dbReference type="ARBA" id="ARBA00022741"/>
    </source>
</evidence>
<dbReference type="GO" id="GO:0006281">
    <property type="term" value="P:DNA repair"/>
    <property type="evidence" value="ECO:0007669"/>
    <property type="project" value="InterPro"/>
</dbReference>
<dbReference type="EMBL" id="KT001918">
    <property type="protein sequence ID" value="AKU44341.1"/>
    <property type="molecule type" value="Genomic_DNA"/>
</dbReference>
<dbReference type="InterPro" id="IPR020588">
    <property type="entry name" value="RecA_ATP-bd"/>
</dbReference>
<reference evidence="7 8" key="1">
    <citation type="journal article" date="2015" name="Genome Announc.">
        <title>Complete Genome Sequence of Carbapenemase-Producing Klebsiella pneumoniae Myophage Matisse.</title>
        <authorList>
            <person name="Provasek V.E."/>
            <person name="Lessor L.E."/>
            <person name="Cahill J.L."/>
            <person name="Rasche E.S."/>
            <person name="Kuty Everett G.F."/>
        </authorList>
    </citation>
    <scope>NUCLEOTIDE SEQUENCE [LARGE SCALE GENOMIC DNA]</scope>
</reference>
<dbReference type="InterPro" id="IPR013765">
    <property type="entry name" value="DNA_recomb/repair_RecA"/>
</dbReference>
<dbReference type="SUPFAM" id="SSF52540">
    <property type="entry name" value="P-loop containing nucleoside triphosphate hydrolases"/>
    <property type="match status" value="1"/>
</dbReference>
<dbReference type="Pfam" id="PF21134">
    <property type="entry name" value="T4_UVSX_C"/>
    <property type="match status" value="1"/>
</dbReference>
<dbReference type="RefSeq" id="YP_009194281.1">
    <property type="nucleotide sequence ID" value="NC_028750.1"/>
</dbReference>
<dbReference type="PANTHER" id="PTHR45900">
    <property type="entry name" value="RECA"/>
    <property type="match status" value="1"/>
</dbReference>
<dbReference type="KEGG" id="vg:26613219"/>
<name>A0A0K1LP36_9CAUD</name>
<evidence type="ECO:0000259" key="6">
    <source>
        <dbReference type="PROSITE" id="PS50162"/>
    </source>
</evidence>
<evidence type="ECO:0000256" key="3">
    <source>
        <dbReference type="ARBA" id="ARBA00022840"/>
    </source>
</evidence>
<proteinExistence type="inferred from homology"/>
<evidence type="ECO:0000313" key="8">
    <source>
        <dbReference type="Proteomes" id="UP000203408"/>
    </source>
</evidence>
<organism evidence="7 8">
    <name type="scientific">Klebsiella phage Matisse</name>
    <dbReference type="NCBI Taxonomy" id="1675607"/>
    <lineage>
        <taxon>Viruses</taxon>
        <taxon>Duplodnaviria</taxon>
        <taxon>Heunggongvirae</taxon>
        <taxon>Uroviricota</taxon>
        <taxon>Caudoviricetes</taxon>
        <taxon>Pantevenvirales</taxon>
        <taxon>Straboviridae</taxon>
        <taxon>Slopekvirus</taxon>
        <taxon>Slopekvirus matisse</taxon>
    </lineage>
</organism>
<sequence>MSNKALLKKLIKNSNSQTASVLSESDVFNNITITRTRVPILNLALSGAFNGGLTSGLTLFAGPSKHFKSNLGLLTVAAYLKTYEDAVCLFYDSEKGVTKSYLKSMGVDPDRVVYTRITTVEQLRNDVVSQLNALERGDKVIVFVDSVGNTASKKELADALSDNDKQDMTRAKALKGMFRMVTPYLADLDIPMVCICHTYDTQEMYSKKVISGGTGLMYSADTAIILGKQQVKEGTEVVGYDFIMNIEKSRFVKEKSKFPLHVTYEGGISMYSGLLDLAMEMNFVQTVTKGWRNRAFLNTETGELEVEEKKWRESETNSVEFWRPLFTHQPFLKAIEEKYKIPDREISDGSALEDLYSTDSIPDPDLDDDDIPESFDDIEEDNEIL</sequence>
<evidence type="ECO:0000256" key="4">
    <source>
        <dbReference type="ARBA" id="ARBA00023172"/>
    </source>
</evidence>
<evidence type="ECO:0000256" key="5">
    <source>
        <dbReference type="SAM" id="MobiDB-lite"/>
    </source>
</evidence>
<keyword evidence="8" id="KW-1185">Reference proteome</keyword>
<dbReference type="GO" id="GO:0140664">
    <property type="term" value="F:ATP-dependent DNA damage sensor activity"/>
    <property type="evidence" value="ECO:0007669"/>
    <property type="project" value="InterPro"/>
</dbReference>
<gene>
    <name evidence="7" type="ORF">CPT_Matisse37</name>
</gene>
<dbReference type="Proteomes" id="UP000203408">
    <property type="component" value="Segment"/>
</dbReference>
<dbReference type="GO" id="GO:0005524">
    <property type="term" value="F:ATP binding"/>
    <property type="evidence" value="ECO:0007669"/>
    <property type="project" value="UniProtKB-KW"/>
</dbReference>
<protein>
    <submittedName>
        <fullName evidence="7">Recombination protein</fullName>
    </submittedName>
</protein>
<dbReference type="GO" id="GO:0003697">
    <property type="term" value="F:single-stranded DNA binding"/>
    <property type="evidence" value="ECO:0007669"/>
    <property type="project" value="InterPro"/>
</dbReference>
<dbReference type="PANTHER" id="PTHR45900:SF1">
    <property type="entry name" value="MITOCHONDRIAL DNA REPAIR PROTEIN RECA HOMOLOG-RELATED"/>
    <property type="match status" value="1"/>
</dbReference>
<dbReference type="Pfam" id="PF00154">
    <property type="entry name" value="RecA_N"/>
    <property type="match status" value="1"/>
</dbReference>
<keyword evidence="3" id="KW-0067">ATP-binding</keyword>
<comment type="similarity">
    <text evidence="1">Belongs to the RecA family.</text>
</comment>
<evidence type="ECO:0000256" key="1">
    <source>
        <dbReference type="ARBA" id="ARBA00009391"/>
    </source>
</evidence>
<dbReference type="Gene3D" id="3.40.50.300">
    <property type="entry name" value="P-loop containing nucleotide triphosphate hydrolases"/>
    <property type="match status" value="1"/>
</dbReference>
<dbReference type="GO" id="GO:0006310">
    <property type="term" value="P:DNA recombination"/>
    <property type="evidence" value="ECO:0007669"/>
    <property type="project" value="UniProtKB-KW"/>
</dbReference>
<dbReference type="InterPro" id="IPR049047">
    <property type="entry name" value="T4_UVSX-like_C"/>
</dbReference>
<keyword evidence="2" id="KW-0547">Nucleotide-binding</keyword>
<dbReference type="GeneID" id="26613219"/>